<comment type="function">
    <text evidence="11 12">Key component of the proton channel; it plays a direct role in the translocation of protons across the membrane.</text>
</comment>
<dbReference type="InterPro" id="IPR045083">
    <property type="entry name" value="ATP_synth_F0_asu_bact/mt"/>
</dbReference>
<evidence type="ECO:0000256" key="2">
    <source>
        <dbReference type="ARBA" id="ARBA00006810"/>
    </source>
</evidence>
<evidence type="ECO:0000256" key="10">
    <source>
        <dbReference type="ARBA" id="ARBA00023310"/>
    </source>
</evidence>
<keyword evidence="9 11" id="KW-0472">Membrane</keyword>
<dbReference type="GO" id="GO:0005886">
    <property type="term" value="C:plasma membrane"/>
    <property type="evidence" value="ECO:0007669"/>
    <property type="project" value="UniProtKB-SubCell"/>
</dbReference>
<dbReference type="CDD" id="cd00310">
    <property type="entry name" value="ATP-synt_Fo_a_6"/>
    <property type="match status" value="1"/>
</dbReference>
<evidence type="ECO:0000256" key="12">
    <source>
        <dbReference type="RuleBase" id="RU000483"/>
    </source>
</evidence>
<dbReference type="InterPro" id="IPR023011">
    <property type="entry name" value="ATP_synth_F0_asu_AS"/>
</dbReference>
<dbReference type="GO" id="GO:0046933">
    <property type="term" value="F:proton-transporting ATP synthase activity, rotational mechanism"/>
    <property type="evidence" value="ECO:0007669"/>
    <property type="project" value="UniProtKB-UniRule"/>
</dbReference>
<dbReference type="PANTHER" id="PTHR11410">
    <property type="entry name" value="ATP SYNTHASE SUBUNIT A"/>
    <property type="match status" value="1"/>
</dbReference>
<feature type="transmembrane region" description="Helical" evidence="11">
    <location>
        <begin position="231"/>
        <end position="249"/>
    </location>
</feature>
<dbReference type="NCBIfam" id="TIGR01131">
    <property type="entry name" value="ATP_synt_6_or_A"/>
    <property type="match status" value="1"/>
</dbReference>
<comment type="subcellular location">
    <subcellularLocation>
        <location evidence="11 12">Cell membrane</location>
        <topology evidence="11 12">Multi-pass membrane protein</topology>
    </subcellularLocation>
    <subcellularLocation>
        <location evidence="1">Membrane</location>
        <topology evidence="1">Multi-pass membrane protein</topology>
    </subcellularLocation>
</comment>
<evidence type="ECO:0000256" key="4">
    <source>
        <dbReference type="ARBA" id="ARBA00022547"/>
    </source>
</evidence>
<evidence type="ECO:0000256" key="7">
    <source>
        <dbReference type="ARBA" id="ARBA00022989"/>
    </source>
</evidence>
<dbReference type="InterPro" id="IPR035908">
    <property type="entry name" value="F0_ATP_A_sf"/>
</dbReference>
<keyword evidence="6 11" id="KW-0375">Hydrogen ion transport</keyword>
<feature type="transmembrane region" description="Helical" evidence="11">
    <location>
        <begin position="205"/>
        <end position="225"/>
    </location>
</feature>
<dbReference type="AlphaFoldDB" id="A0A2H3NIN5"/>
<feature type="transmembrane region" description="Helical" evidence="11">
    <location>
        <begin position="350"/>
        <end position="367"/>
    </location>
</feature>
<evidence type="ECO:0000256" key="11">
    <source>
        <dbReference type="HAMAP-Rule" id="MF_01393"/>
    </source>
</evidence>
<feature type="transmembrane region" description="Helical" evidence="11">
    <location>
        <begin position="143"/>
        <end position="161"/>
    </location>
</feature>
<dbReference type="PRINTS" id="PR00123">
    <property type="entry name" value="ATPASEA"/>
</dbReference>
<comment type="caution">
    <text evidence="13">The sequence shown here is derived from an EMBL/GenBank/DDBJ whole genome shotgun (WGS) entry which is preliminary data.</text>
</comment>
<dbReference type="PANTHER" id="PTHR11410:SF0">
    <property type="entry name" value="ATP SYNTHASE SUBUNIT A"/>
    <property type="match status" value="1"/>
</dbReference>
<sequence length="385" mass="41008">MVVLLAPLMVPAAQASKASAEAATARTAAAADDLTLDYVVNRAIIGHAADGYYLDFSPFGSIELPRILLVRNPQGNLGLDAASSTKSLLKSGNYGIYPEGKDDLVTPGAELDDLIAEKKHLYGTVAPAGQGEIVVDLSITRHFMFGLLAMGIVAVVFITLANRYKRGIGRSEAPRGVLQNMMEVIIVFLRDEVAKPNIGPKYKQFLPFLLSAFFFILVANILGLIPFSGSATGNIAVTGLLAFSTFIIGQVNATADYWKHLLLGPPDAPWPIRVILIPIEIMGAITRHVALAIRLFANMMGGALIIFSLIGVVFVMNVLFTTGAAAWGAGIISTGFTVFVLLLKLLVAFIQAYVFTILSALFIGMAVEEHDHAHDEGASATASAH</sequence>
<dbReference type="Pfam" id="PF00119">
    <property type="entry name" value="ATP-synt_A"/>
    <property type="match status" value="1"/>
</dbReference>
<evidence type="ECO:0000256" key="9">
    <source>
        <dbReference type="ARBA" id="ARBA00023136"/>
    </source>
</evidence>
<dbReference type="OrthoDB" id="9809130at2"/>
<feature type="transmembrane region" description="Helical" evidence="11">
    <location>
        <begin position="324"/>
        <end position="343"/>
    </location>
</feature>
<name>A0A2H3NIN5_9BACT</name>
<comment type="similarity">
    <text evidence="2 11 12">Belongs to the ATPase A chain family.</text>
</comment>
<evidence type="ECO:0000256" key="3">
    <source>
        <dbReference type="ARBA" id="ARBA00022448"/>
    </source>
</evidence>
<keyword evidence="10 11" id="KW-0066">ATP synthesis</keyword>
<dbReference type="Proteomes" id="UP000221024">
    <property type="component" value="Unassembled WGS sequence"/>
</dbReference>
<gene>
    <name evidence="11 13" type="primary">atpB</name>
    <name evidence="13" type="ORF">CRI93_13045</name>
</gene>
<keyword evidence="14" id="KW-1185">Reference proteome</keyword>
<keyword evidence="4 11" id="KW-0138">CF(0)</keyword>
<dbReference type="EMBL" id="PDEP01000014">
    <property type="protein sequence ID" value="PEN05436.1"/>
    <property type="molecule type" value="Genomic_DNA"/>
</dbReference>
<dbReference type="GO" id="GO:0045259">
    <property type="term" value="C:proton-transporting ATP synthase complex"/>
    <property type="evidence" value="ECO:0007669"/>
    <property type="project" value="UniProtKB-KW"/>
</dbReference>
<protein>
    <recommendedName>
        <fullName evidence="11 12">ATP synthase subunit a</fullName>
    </recommendedName>
    <alternativeName>
        <fullName evidence="11">ATP synthase F0 sector subunit a</fullName>
    </alternativeName>
    <alternativeName>
        <fullName evidence="11">F-ATPase subunit 6</fullName>
    </alternativeName>
</protein>
<feature type="transmembrane region" description="Helical" evidence="11">
    <location>
        <begin position="295"/>
        <end position="318"/>
    </location>
</feature>
<dbReference type="HAMAP" id="MF_01393">
    <property type="entry name" value="ATP_synth_a_bact"/>
    <property type="match status" value="1"/>
</dbReference>
<keyword evidence="8 11" id="KW-0406">Ion transport</keyword>
<evidence type="ECO:0000256" key="5">
    <source>
        <dbReference type="ARBA" id="ARBA00022692"/>
    </source>
</evidence>
<evidence type="ECO:0000313" key="13">
    <source>
        <dbReference type="EMBL" id="PEN05436.1"/>
    </source>
</evidence>
<keyword evidence="3 11" id="KW-0813">Transport</keyword>
<organism evidence="13 14">
    <name type="scientific">Longimonas halophila</name>
    <dbReference type="NCBI Taxonomy" id="1469170"/>
    <lineage>
        <taxon>Bacteria</taxon>
        <taxon>Pseudomonadati</taxon>
        <taxon>Rhodothermota</taxon>
        <taxon>Rhodothermia</taxon>
        <taxon>Rhodothermales</taxon>
        <taxon>Salisaetaceae</taxon>
        <taxon>Longimonas</taxon>
    </lineage>
</organism>
<keyword evidence="7 11" id="KW-1133">Transmembrane helix</keyword>
<dbReference type="Gene3D" id="1.20.120.220">
    <property type="entry name" value="ATP synthase, F0 complex, subunit A"/>
    <property type="match status" value="1"/>
</dbReference>
<dbReference type="RefSeq" id="WP_098063085.1">
    <property type="nucleotide sequence ID" value="NZ_PDEP01000014.1"/>
</dbReference>
<evidence type="ECO:0000256" key="1">
    <source>
        <dbReference type="ARBA" id="ARBA00004141"/>
    </source>
</evidence>
<reference evidence="13 14" key="1">
    <citation type="submission" date="2017-10" db="EMBL/GenBank/DDBJ databases">
        <title>Draft genome of Longimonas halophila.</title>
        <authorList>
            <person name="Goh K.M."/>
            <person name="Shamsir M.S."/>
            <person name="Lim S.W."/>
        </authorList>
    </citation>
    <scope>NUCLEOTIDE SEQUENCE [LARGE SCALE GENOMIC DNA]</scope>
    <source>
        <strain evidence="13 14">KCTC 42399</strain>
    </source>
</reference>
<dbReference type="SUPFAM" id="SSF81336">
    <property type="entry name" value="F1F0 ATP synthase subunit A"/>
    <property type="match status" value="1"/>
</dbReference>
<dbReference type="InterPro" id="IPR000568">
    <property type="entry name" value="ATP_synth_F0_asu"/>
</dbReference>
<evidence type="ECO:0000313" key="14">
    <source>
        <dbReference type="Proteomes" id="UP000221024"/>
    </source>
</evidence>
<evidence type="ECO:0000256" key="8">
    <source>
        <dbReference type="ARBA" id="ARBA00023065"/>
    </source>
</evidence>
<accession>A0A2H3NIN5</accession>
<dbReference type="PROSITE" id="PS00449">
    <property type="entry name" value="ATPASE_A"/>
    <property type="match status" value="1"/>
</dbReference>
<evidence type="ECO:0000256" key="6">
    <source>
        <dbReference type="ARBA" id="ARBA00022781"/>
    </source>
</evidence>
<keyword evidence="11" id="KW-1003">Cell membrane</keyword>
<keyword evidence="5 11" id="KW-0812">Transmembrane</keyword>
<proteinExistence type="inferred from homology"/>